<comment type="caution">
    <text evidence="1">The sequence shown here is derived from an EMBL/GenBank/DDBJ whole genome shotgun (WGS) entry which is preliminary data.</text>
</comment>
<keyword evidence="2" id="KW-1185">Reference proteome</keyword>
<evidence type="ECO:0000313" key="2">
    <source>
        <dbReference type="Proteomes" id="UP000824120"/>
    </source>
</evidence>
<organism evidence="1 2">
    <name type="scientific">Solanum commersonii</name>
    <name type="common">Commerson's wild potato</name>
    <name type="synonym">Commerson's nightshade</name>
    <dbReference type="NCBI Taxonomy" id="4109"/>
    <lineage>
        <taxon>Eukaryota</taxon>
        <taxon>Viridiplantae</taxon>
        <taxon>Streptophyta</taxon>
        <taxon>Embryophyta</taxon>
        <taxon>Tracheophyta</taxon>
        <taxon>Spermatophyta</taxon>
        <taxon>Magnoliopsida</taxon>
        <taxon>eudicotyledons</taxon>
        <taxon>Gunneridae</taxon>
        <taxon>Pentapetalae</taxon>
        <taxon>asterids</taxon>
        <taxon>lamiids</taxon>
        <taxon>Solanales</taxon>
        <taxon>Solanaceae</taxon>
        <taxon>Solanoideae</taxon>
        <taxon>Solaneae</taxon>
        <taxon>Solanum</taxon>
    </lineage>
</organism>
<dbReference type="Proteomes" id="UP000824120">
    <property type="component" value="Chromosome 5"/>
</dbReference>
<name>A0A9J5YYF5_SOLCO</name>
<dbReference type="EMBL" id="JACXVP010000005">
    <property type="protein sequence ID" value="KAG5605657.1"/>
    <property type="molecule type" value="Genomic_DNA"/>
</dbReference>
<dbReference type="AlphaFoldDB" id="A0A9J5YYF5"/>
<reference evidence="1 2" key="1">
    <citation type="submission" date="2020-09" db="EMBL/GenBank/DDBJ databases">
        <title>De no assembly of potato wild relative species, Solanum commersonii.</title>
        <authorList>
            <person name="Cho K."/>
        </authorList>
    </citation>
    <scope>NUCLEOTIDE SEQUENCE [LARGE SCALE GENOMIC DNA]</scope>
    <source>
        <strain evidence="1">LZ3.2</strain>
        <tissue evidence="1">Leaf</tissue>
    </source>
</reference>
<proteinExistence type="predicted"/>
<sequence length="78" mass="9043">MVWTCEETVRRCPSEEVRGLGCRGYAEGQRHHEIPLVILLHKWLLPTLYKEGIMIIICTQAKYPTKTIKLCNEDTTNL</sequence>
<protein>
    <submittedName>
        <fullName evidence="1">Uncharacterized protein</fullName>
    </submittedName>
</protein>
<gene>
    <name evidence="1" type="ORF">H5410_027149</name>
</gene>
<evidence type="ECO:0000313" key="1">
    <source>
        <dbReference type="EMBL" id="KAG5605657.1"/>
    </source>
</evidence>
<accession>A0A9J5YYF5</accession>